<dbReference type="Proteomes" id="UP001319121">
    <property type="component" value="Chromosome"/>
</dbReference>
<dbReference type="PANTHER" id="PTHR33121">
    <property type="entry name" value="CYCLIC DI-GMP PHOSPHODIESTERASE PDEF"/>
    <property type="match status" value="1"/>
</dbReference>
<evidence type="ECO:0000259" key="2">
    <source>
        <dbReference type="PROSITE" id="PS50883"/>
    </source>
</evidence>
<evidence type="ECO:0000313" key="4">
    <source>
        <dbReference type="EMBL" id="BBI99149.1"/>
    </source>
</evidence>
<proteinExistence type="predicted"/>
<accession>A0AAN1T0J2</accession>
<dbReference type="InterPro" id="IPR050706">
    <property type="entry name" value="Cyclic-di-GMP_PDE-like"/>
</dbReference>
<dbReference type="SUPFAM" id="SSF141868">
    <property type="entry name" value="EAL domain-like"/>
    <property type="match status" value="1"/>
</dbReference>
<keyword evidence="1" id="KW-0472">Membrane</keyword>
<dbReference type="InterPro" id="IPR029787">
    <property type="entry name" value="Nucleotide_cyclase"/>
</dbReference>
<evidence type="ECO:0008006" key="6">
    <source>
        <dbReference type="Google" id="ProtNLM"/>
    </source>
</evidence>
<dbReference type="InterPro" id="IPR035919">
    <property type="entry name" value="EAL_sf"/>
</dbReference>
<dbReference type="PROSITE" id="PS50883">
    <property type="entry name" value="EAL"/>
    <property type="match status" value="1"/>
</dbReference>
<dbReference type="SMART" id="SM00267">
    <property type="entry name" value="GGDEF"/>
    <property type="match status" value="1"/>
</dbReference>
<dbReference type="Pfam" id="PF00990">
    <property type="entry name" value="GGDEF"/>
    <property type="match status" value="1"/>
</dbReference>
<feature type="domain" description="GGDEF" evidence="3">
    <location>
        <begin position="237"/>
        <end position="378"/>
    </location>
</feature>
<keyword evidence="5" id="KW-1185">Reference proteome</keyword>
<dbReference type="NCBIfam" id="TIGR00254">
    <property type="entry name" value="GGDEF"/>
    <property type="match status" value="1"/>
</dbReference>
<dbReference type="GO" id="GO:0071111">
    <property type="term" value="F:cyclic-guanylate-specific phosphodiesterase activity"/>
    <property type="evidence" value="ECO:0007669"/>
    <property type="project" value="InterPro"/>
</dbReference>
<dbReference type="KEGG" id="fku:FGKAn22_08420"/>
<dbReference type="SUPFAM" id="SSF55073">
    <property type="entry name" value="Nucleotide cyclase"/>
    <property type="match status" value="1"/>
</dbReference>
<dbReference type="Gene3D" id="3.30.70.270">
    <property type="match status" value="1"/>
</dbReference>
<feature type="domain" description="EAL" evidence="2">
    <location>
        <begin position="377"/>
        <end position="630"/>
    </location>
</feature>
<dbReference type="Gene3D" id="3.20.20.450">
    <property type="entry name" value="EAL domain"/>
    <property type="match status" value="1"/>
</dbReference>
<reference evidence="4 5" key="1">
    <citation type="submission" date="2019-03" db="EMBL/GenBank/DDBJ databases">
        <title>Complete genome sequence of Ferrigenium kumadai strain An22, a microaerophilic iron-oxidizing bacterium isolated from a paddy field soil.</title>
        <authorList>
            <person name="Watanabe T."/>
            <person name="Asakawa S."/>
        </authorList>
    </citation>
    <scope>NUCLEOTIDE SEQUENCE [LARGE SCALE GENOMIC DNA]</scope>
    <source>
        <strain evidence="4 5">An22</strain>
    </source>
</reference>
<evidence type="ECO:0000259" key="3">
    <source>
        <dbReference type="PROSITE" id="PS50887"/>
    </source>
</evidence>
<dbReference type="CDD" id="cd01948">
    <property type="entry name" value="EAL"/>
    <property type="match status" value="1"/>
</dbReference>
<feature type="transmembrane region" description="Helical" evidence="1">
    <location>
        <begin position="29"/>
        <end position="46"/>
    </location>
</feature>
<dbReference type="AlphaFoldDB" id="A0AAN1T0J2"/>
<dbReference type="PROSITE" id="PS50887">
    <property type="entry name" value="GGDEF"/>
    <property type="match status" value="1"/>
</dbReference>
<dbReference type="InterPro" id="IPR000160">
    <property type="entry name" value="GGDEF_dom"/>
</dbReference>
<dbReference type="EMBL" id="AP019536">
    <property type="protein sequence ID" value="BBI99149.1"/>
    <property type="molecule type" value="Genomic_DNA"/>
</dbReference>
<evidence type="ECO:0000256" key="1">
    <source>
        <dbReference type="SAM" id="Phobius"/>
    </source>
</evidence>
<keyword evidence="1" id="KW-0812">Transmembrane</keyword>
<dbReference type="InterPro" id="IPR043128">
    <property type="entry name" value="Rev_trsase/Diguanyl_cyclase"/>
</dbReference>
<name>A0AAN1T0J2_9PROT</name>
<dbReference type="PANTHER" id="PTHR33121:SF19">
    <property type="entry name" value="CYCLIC DI-GMP PHOSPHODIESTERASE PA2567"/>
    <property type="match status" value="1"/>
</dbReference>
<gene>
    <name evidence="4" type="ORF">FGKAn22_08420</name>
</gene>
<evidence type="ECO:0000313" key="5">
    <source>
        <dbReference type="Proteomes" id="UP001319121"/>
    </source>
</evidence>
<keyword evidence="1" id="KW-1133">Transmembrane helix</keyword>
<feature type="transmembrane region" description="Helical" evidence="1">
    <location>
        <begin position="159"/>
        <end position="178"/>
    </location>
</feature>
<feature type="transmembrane region" description="Helical" evidence="1">
    <location>
        <begin position="80"/>
        <end position="98"/>
    </location>
</feature>
<dbReference type="SMART" id="SM00052">
    <property type="entry name" value="EAL"/>
    <property type="match status" value="1"/>
</dbReference>
<organism evidence="4 5">
    <name type="scientific">Ferrigenium kumadai</name>
    <dbReference type="NCBI Taxonomy" id="1682490"/>
    <lineage>
        <taxon>Bacteria</taxon>
        <taxon>Pseudomonadati</taxon>
        <taxon>Pseudomonadota</taxon>
        <taxon>Betaproteobacteria</taxon>
        <taxon>Nitrosomonadales</taxon>
        <taxon>Gallionellaceae</taxon>
        <taxon>Ferrigenium</taxon>
    </lineage>
</organism>
<sequence>MVTHWGRDVLGLHTYGVVEIMPKQERIRTACMIGLPVILYYSLYNLQAGLQALAWLQFGVAFLLLAPALILAVKNILLPLSETLLMVSSVIIFGYMQISGGLDATGVYWVYVFPFVAFFVAGQKNGWLWSIGFFVLSIAAHKLGKIINIGGAYSSVQVTQQYAAFLFYTVAASMFNRLRSDFEHRLHDELTERSAAAEAYQSQLRHRTLHDSQTDLPNRMQFFTLLTQKVAQCDDTSKITVAYIKLERILEISNIIGSDESRKLIRSIAQALLNRMKPDTILARTGFDEFALAFCLSKGEDEMHDLHDFLDSRPFIHHANGQPLHIEYTMGLCSYPDFASGSDQLLRRAEQAMMRAREKHLPLLRYESGQEEAFIRHHLLYGKLMRALESNQLSLVYQPQVDISSGKLLGVEALARWRDPQEGWIAPAEFIHVAEQSGLIHPLTHWIIRQGIAQCSEWHQTGLDISVSLNLSARCFDDTELVNHLLETLRQTRAKPEWITLELTESTFMDNPEKALRLVKQFHDMGFRISIDDFGTGYSSLAYLKNLNADELKIDRGFVMNLPDSPDDIAIVQSTIHLAHNLGLKVVAEGIETAAASLKLRELGCDIAQGYYYSRPMPPEVLDLWAASVARQHSFDSPEA</sequence>
<feature type="transmembrane region" description="Helical" evidence="1">
    <location>
        <begin position="52"/>
        <end position="73"/>
    </location>
</feature>
<dbReference type="Pfam" id="PF00563">
    <property type="entry name" value="EAL"/>
    <property type="match status" value="1"/>
</dbReference>
<dbReference type="InterPro" id="IPR001633">
    <property type="entry name" value="EAL_dom"/>
</dbReference>
<protein>
    <recommendedName>
        <fullName evidence="6">Diguanylate cyclase/phosphodiesterase</fullName>
    </recommendedName>
</protein>